<keyword evidence="6 8" id="KW-0456">Lyase</keyword>
<dbReference type="GO" id="GO:0008933">
    <property type="term" value="F:peptidoglycan lytic transglycosylase activity"/>
    <property type="evidence" value="ECO:0007669"/>
    <property type="project" value="UniProtKB-UniRule"/>
</dbReference>
<comment type="similarity">
    <text evidence="2">Belongs to the bacterial solute-binding protein 3 family.</text>
</comment>
<dbReference type="GO" id="GO:0016998">
    <property type="term" value="P:cell wall macromolecule catabolic process"/>
    <property type="evidence" value="ECO:0007669"/>
    <property type="project" value="UniProtKB-UniRule"/>
</dbReference>
<dbReference type="NCBIfam" id="NF008112">
    <property type="entry name" value="PRK10859.1"/>
    <property type="match status" value="1"/>
</dbReference>
<comment type="catalytic activity">
    <reaction evidence="8">
        <text>Exolytic cleavage of the (1-&gt;4)-beta-glycosidic linkage between N-acetylmuramic acid (MurNAc) and N-acetylglucosamine (GlcNAc) residues in peptidoglycan, from either the reducing or the non-reducing ends of the peptidoglycan chains, with concomitant formation of a 1,6-anhydrobond in the MurNAc residue.</text>
        <dbReference type="EC" id="4.2.2.n1"/>
    </reaction>
</comment>
<comment type="caution">
    <text evidence="11">The sequence shown here is derived from an EMBL/GenBank/DDBJ whole genome shotgun (WGS) entry which is preliminary data.</text>
</comment>
<feature type="region of interest" description="LT domain" evidence="8">
    <location>
        <begin position="286"/>
        <end position="488"/>
    </location>
</feature>
<evidence type="ECO:0000313" key="12">
    <source>
        <dbReference type="Proteomes" id="UP000286976"/>
    </source>
</evidence>
<evidence type="ECO:0000256" key="7">
    <source>
        <dbReference type="ARBA" id="ARBA00023316"/>
    </source>
</evidence>
<feature type="domain" description="Solute-binding protein family 3/N-terminal" evidence="10">
    <location>
        <begin position="61"/>
        <end position="285"/>
    </location>
</feature>
<dbReference type="AlphaFoldDB" id="A0A432X7Z4"/>
<dbReference type="GO" id="GO:0009253">
    <property type="term" value="P:peptidoglycan catabolic process"/>
    <property type="evidence" value="ECO:0007669"/>
    <property type="project" value="TreeGrafter"/>
</dbReference>
<evidence type="ECO:0000256" key="5">
    <source>
        <dbReference type="ARBA" id="ARBA00023237"/>
    </source>
</evidence>
<feature type="active site" evidence="8">
    <location>
        <position position="330"/>
    </location>
</feature>
<keyword evidence="4 8" id="KW-0472">Membrane</keyword>
<dbReference type="InterPro" id="IPR023703">
    <property type="entry name" value="MltF"/>
</dbReference>
<keyword evidence="12" id="KW-1185">Reference proteome</keyword>
<dbReference type="GO" id="GO:0009279">
    <property type="term" value="C:cell outer membrane"/>
    <property type="evidence" value="ECO:0007669"/>
    <property type="project" value="UniProtKB-SubCell"/>
</dbReference>
<evidence type="ECO:0000259" key="10">
    <source>
        <dbReference type="SMART" id="SM00062"/>
    </source>
</evidence>
<dbReference type="CDD" id="cd01009">
    <property type="entry name" value="PBP2_YfhD_N"/>
    <property type="match status" value="1"/>
</dbReference>
<comment type="similarity">
    <text evidence="8">In the C-terminal section; belongs to the transglycosylase Slt family.</text>
</comment>
<evidence type="ECO:0000256" key="8">
    <source>
        <dbReference type="HAMAP-Rule" id="MF_02016"/>
    </source>
</evidence>
<dbReference type="PANTHER" id="PTHR35936:SF32">
    <property type="entry name" value="MEMBRANE-BOUND LYTIC MUREIN TRANSGLYCOSYLASE F"/>
    <property type="match status" value="1"/>
</dbReference>
<proteinExistence type="inferred from homology"/>
<comment type="function">
    <text evidence="8">Murein-degrading enzyme that degrades murein glycan strands and insoluble, high-molecular weight murein sacculi, with the concomitant formation of a 1,6-anhydromuramoyl product. Lytic transglycosylases (LTs) play an integral role in the metabolism of the peptidoglycan (PG) sacculus. Their lytic action creates space within the PG sacculus to allow for its expansion as well as for the insertion of various structures such as secretion systems and flagella.</text>
</comment>
<comment type="similarity">
    <text evidence="8">In the N-terminal section; belongs to the bacterial solute-binding protein 3 family.</text>
</comment>
<keyword evidence="5 8" id="KW-0998">Cell outer membrane</keyword>
<dbReference type="Pfam" id="PF00497">
    <property type="entry name" value="SBP_bac_3"/>
    <property type="match status" value="1"/>
</dbReference>
<evidence type="ECO:0000313" key="11">
    <source>
        <dbReference type="EMBL" id="RUO43001.1"/>
    </source>
</evidence>
<dbReference type="EC" id="4.2.2.n1" evidence="8"/>
<evidence type="ECO:0000256" key="4">
    <source>
        <dbReference type="ARBA" id="ARBA00023136"/>
    </source>
</evidence>
<keyword evidence="9" id="KW-1133">Transmembrane helix</keyword>
<dbReference type="HAMAP" id="MF_02016">
    <property type="entry name" value="MltF"/>
    <property type="match status" value="1"/>
</dbReference>
<dbReference type="OrthoDB" id="9815002at2"/>
<dbReference type="PROSITE" id="PS00922">
    <property type="entry name" value="TRANSGLYCOSYLASE"/>
    <property type="match status" value="1"/>
</dbReference>
<dbReference type="PANTHER" id="PTHR35936">
    <property type="entry name" value="MEMBRANE-BOUND LYTIC MUREIN TRANSGLYCOSYLASE F"/>
    <property type="match status" value="1"/>
</dbReference>
<evidence type="ECO:0000256" key="3">
    <source>
        <dbReference type="ARBA" id="ARBA00022729"/>
    </source>
</evidence>
<organism evidence="11 12">
    <name type="scientific">Aliidiomarina taiwanensis</name>
    <dbReference type="NCBI Taxonomy" id="946228"/>
    <lineage>
        <taxon>Bacteria</taxon>
        <taxon>Pseudomonadati</taxon>
        <taxon>Pseudomonadota</taxon>
        <taxon>Gammaproteobacteria</taxon>
        <taxon>Alteromonadales</taxon>
        <taxon>Idiomarinaceae</taxon>
        <taxon>Aliidiomarina</taxon>
    </lineage>
</organism>
<sequence length="488" mass="56319">MASDSSPTKQGLQPAHRVVLFRILRAATVLGLVMIIPLWLNIFAPEPIEHSRLRHVLERGELRIGTLMTPTNFQERNGLRGGFEYDLANGLAKQLGVQLEVTQVLDIRQLWTLLEHKQVDFLAAGLDVTAMRRDNLRFSPPYNFIEQKLVYKQGTRDRPRDWSQVQGRIRVVSDSSHEELLRRISTLHPHLNWSSTHLYDADELLDQVMAEEIDFAIVDSHHLNIRRRYYPDLSIAFTVRDKVPLAWVFPNESDDSLYASAIEYIGSQHNTGHIAKLTDRYFGHVQEFNYVDTQLFIAAVEHTLPKYLDMFQRYAGGLDWRLLAAVSYQESLWDPWARSPTGVRGLMMLTLPTAHAMGVRSRLDPEESIRGGARYLALLHQRIPARITEPDRTWFALAAYNVGMGHLNDARIITERQGGNPDYWIDVRERLPLLRQKQFYRTTQYGYARGDEPVRYVGNIRRYYDTLKWLDEQGRIPYPEAASGVLAD</sequence>
<dbReference type="InterPro" id="IPR008258">
    <property type="entry name" value="Transglycosylase_SLT_dom_1"/>
</dbReference>
<evidence type="ECO:0000256" key="1">
    <source>
        <dbReference type="ARBA" id="ARBA00007734"/>
    </source>
</evidence>
<gene>
    <name evidence="8" type="primary">mltF</name>
    <name evidence="11" type="ORF">CWE15_06255</name>
</gene>
<dbReference type="SMART" id="SM00062">
    <property type="entry name" value="PBPb"/>
    <property type="match status" value="1"/>
</dbReference>
<dbReference type="Pfam" id="PF01464">
    <property type="entry name" value="SLT"/>
    <property type="match status" value="1"/>
</dbReference>
<dbReference type="Gene3D" id="3.40.190.10">
    <property type="entry name" value="Periplasmic binding protein-like II"/>
    <property type="match status" value="2"/>
</dbReference>
<comment type="domain">
    <text evidence="8">The N-terminal domain does not have lytic activity and probably modulates enzymatic activity. The C-terminal domain is the catalytic active domain.</text>
</comment>
<feature type="region of interest" description="Non-LT domain" evidence="8">
    <location>
        <begin position="38"/>
        <end position="285"/>
    </location>
</feature>
<dbReference type="SUPFAM" id="SSF53955">
    <property type="entry name" value="Lysozyme-like"/>
    <property type="match status" value="1"/>
</dbReference>
<dbReference type="SUPFAM" id="SSF53850">
    <property type="entry name" value="Periplasmic binding protein-like II"/>
    <property type="match status" value="1"/>
</dbReference>
<dbReference type="GO" id="GO:0071555">
    <property type="term" value="P:cell wall organization"/>
    <property type="evidence" value="ECO:0007669"/>
    <property type="project" value="UniProtKB-KW"/>
</dbReference>
<keyword evidence="7 8" id="KW-0961">Cell wall biogenesis/degradation</keyword>
<protein>
    <recommendedName>
        <fullName evidence="8">Membrane-bound lytic murein transglycosylase F</fullName>
        <ecNumber evidence="8">4.2.2.n1</ecNumber>
    </recommendedName>
    <alternativeName>
        <fullName evidence="8">Murein lyase F</fullName>
    </alternativeName>
</protein>
<dbReference type="CDD" id="cd13403">
    <property type="entry name" value="MLTF-like"/>
    <property type="match status" value="1"/>
</dbReference>
<reference evidence="11 12" key="1">
    <citation type="journal article" date="2011" name="Front. Microbiol.">
        <title>Genomic signatures of strain selection and enhancement in Bacillus atrophaeus var. globigii, a historical biowarfare simulant.</title>
        <authorList>
            <person name="Gibbons H.S."/>
            <person name="Broomall S.M."/>
            <person name="McNew L.A."/>
            <person name="Daligault H."/>
            <person name="Chapman C."/>
            <person name="Bruce D."/>
            <person name="Karavis M."/>
            <person name="Krepps M."/>
            <person name="McGregor P.A."/>
            <person name="Hong C."/>
            <person name="Park K.H."/>
            <person name="Akmal A."/>
            <person name="Feldman A."/>
            <person name="Lin J.S."/>
            <person name="Chang W.E."/>
            <person name="Higgs B.W."/>
            <person name="Demirev P."/>
            <person name="Lindquist J."/>
            <person name="Liem A."/>
            <person name="Fochler E."/>
            <person name="Read T.D."/>
            <person name="Tapia R."/>
            <person name="Johnson S."/>
            <person name="Bishop-Lilly K.A."/>
            <person name="Detter C."/>
            <person name="Han C."/>
            <person name="Sozhamannan S."/>
            <person name="Rosenzweig C.N."/>
            <person name="Skowronski E.W."/>
        </authorList>
    </citation>
    <scope>NUCLEOTIDE SEQUENCE [LARGE SCALE GENOMIC DNA]</scope>
    <source>
        <strain evidence="11 12">AIT1</strain>
    </source>
</reference>
<keyword evidence="9" id="KW-0812">Transmembrane</keyword>
<dbReference type="InterPro" id="IPR000189">
    <property type="entry name" value="Transglyc_AS"/>
</dbReference>
<dbReference type="InterPro" id="IPR023346">
    <property type="entry name" value="Lysozyme-like_dom_sf"/>
</dbReference>
<comment type="subcellular location">
    <subcellularLocation>
        <location evidence="8">Cell outer membrane</location>
        <topology evidence="8">Peripheral membrane protein</topology>
    </subcellularLocation>
    <text evidence="8">Attached to the inner leaflet of the outer membrane.</text>
</comment>
<dbReference type="EMBL" id="PIPQ01000002">
    <property type="protein sequence ID" value="RUO43001.1"/>
    <property type="molecule type" value="Genomic_DNA"/>
</dbReference>
<accession>A0A432X7Z4</accession>
<dbReference type="Gene3D" id="1.10.530.10">
    <property type="match status" value="1"/>
</dbReference>
<name>A0A432X7Z4_9GAMM</name>
<keyword evidence="3 8" id="KW-0732">Signal</keyword>
<evidence type="ECO:0000256" key="6">
    <source>
        <dbReference type="ARBA" id="ARBA00023239"/>
    </source>
</evidence>
<feature type="transmembrane region" description="Helical" evidence="9">
    <location>
        <begin position="20"/>
        <end position="44"/>
    </location>
</feature>
<dbReference type="InterPro" id="IPR001638">
    <property type="entry name" value="Solute-binding_3/MltF_N"/>
</dbReference>
<dbReference type="RefSeq" id="WP_126757217.1">
    <property type="nucleotide sequence ID" value="NZ_PIPQ01000002.1"/>
</dbReference>
<dbReference type="Proteomes" id="UP000286976">
    <property type="component" value="Unassembled WGS sequence"/>
</dbReference>
<comment type="similarity">
    <text evidence="1">Belongs to the transglycosylase Slt family.</text>
</comment>
<evidence type="ECO:0000256" key="2">
    <source>
        <dbReference type="ARBA" id="ARBA00010333"/>
    </source>
</evidence>
<evidence type="ECO:0000256" key="9">
    <source>
        <dbReference type="SAM" id="Phobius"/>
    </source>
</evidence>